<protein>
    <submittedName>
        <fullName evidence="2">Two component transcriptional regulator, LytTR family</fullName>
    </submittedName>
</protein>
<evidence type="ECO:0000313" key="2">
    <source>
        <dbReference type="EMBL" id="SDC18992.1"/>
    </source>
</evidence>
<dbReference type="EMBL" id="FMZO01000001">
    <property type="protein sequence ID" value="SDC18992.1"/>
    <property type="molecule type" value="Genomic_DNA"/>
</dbReference>
<dbReference type="PANTHER" id="PTHR37299:SF1">
    <property type="entry name" value="STAGE 0 SPORULATION PROTEIN A HOMOLOG"/>
    <property type="match status" value="1"/>
</dbReference>
<dbReference type="OrthoDB" id="9787344at2"/>
<dbReference type="GO" id="GO:0000156">
    <property type="term" value="F:phosphorelay response regulator activity"/>
    <property type="evidence" value="ECO:0007669"/>
    <property type="project" value="InterPro"/>
</dbReference>
<dbReference type="RefSeq" id="WP_090388479.1">
    <property type="nucleotide sequence ID" value="NZ_FMZO01000001.1"/>
</dbReference>
<dbReference type="SUPFAM" id="SSF52172">
    <property type="entry name" value="CheY-like"/>
    <property type="match status" value="1"/>
</dbReference>
<dbReference type="Proteomes" id="UP000198757">
    <property type="component" value="Unassembled WGS sequence"/>
</dbReference>
<dbReference type="Gene3D" id="3.40.50.2300">
    <property type="match status" value="1"/>
</dbReference>
<feature type="domain" description="HTH LytTR-type" evidence="1">
    <location>
        <begin position="135"/>
        <end position="242"/>
    </location>
</feature>
<dbReference type="Gene3D" id="2.40.50.1020">
    <property type="entry name" value="LytTr DNA-binding domain"/>
    <property type="match status" value="1"/>
</dbReference>
<dbReference type="InterPro" id="IPR046947">
    <property type="entry name" value="LytR-like"/>
</dbReference>
<evidence type="ECO:0000313" key="3">
    <source>
        <dbReference type="Proteomes" id="UP000198757"/>
    </source>
</evidence>
<name>A0A1G6JJN2_NIADE</name>
<gene>
    <name evidence="2" type="ORF">SAMN04487894_101558</name>
</gene>
<dbReference type="AlphaFoldDB" id="A0A1G6JJN2"/>
<organism evidence="2 3">
    <name type="scientific">Niabella drilacis (strain DSM 25811 / CCM 8410 / CCUG 62505 / LMG 26954 / E90)</name>
    <dbReference type="NCBI Taxonomy" id="1285928"/>
    <lineage>
        <taxon>Bacteria</taxon>
        <taxon>Pseudomonadati</taxon>
        <taxon>Bacteroidota</taxon>
        <taxon>Chitinophagia</taxon>
        <taxon>Chitinophagales</taxon>
        <taxon>Chitinophagaceae</taxon>
        <taxon>Niabella</taxon>
    </lineage>
</organism>
<sequence>MTTVIIEDENFAIKRLSRLLSVDRSIEIMAVLKSIPESVEWLRGHPAPDLIFMDIKLAKGQCLEAFKSPVVFTTSYHEHILCAFEVPHMPVTPVLAKPETANTFSENLALTSVNVFRQMAGMQDQAGGNTGRRRFLVKSGTRRTTIETTDIAYFYVDRRATFLKTFENKKFIVDYTLEEIGAMLDPASFFRINRAWLVAAGAVREMEPFPGSRLSLQLMPAFNKDLLVSREKVKAFKRWIGQ</sequence>
<reference evidence="3" key="1">
    <citation type="submission" date="2016-10" db="EMBL/GenBank/DDBJ databases">
        <authorList>
            <person name="Varghese N."/>
            <person name="Submissions S."/>
        </authorList>
    </citation>
    <scope>NUCLEOTIDE SEQUENCE [LARGE SCALE GENOMIC DNA]</scope>
    <source>
        <strain evidence="3">DSM 25811 / CCM 8410 / LMG 26954 / E90</strain>
    </source>
</reference>
<accession>A0A1G6JJN2</accession>
<dbReference type="SMART" id="SM00850">
    <property type="entry name" value="LytTR"/>
    <property type="match status" value="1"/>
</dbReference>
<dbReference type="Pfam" id="PF04397">
    <property type="entry name" value="LytTR"/>
    <property type="match status" value="1"/>
</dbReference>
<proteinExistence type="predicted"/>
<dbReference type="PANTHER" id="PTHR37299">
    <property type="entry name" value="TRANSCRIPTIONAL REGULATOR-RELATED"/>
    <property type="match status" value="1"/>
</dbReference>
<dbReference type="InterPro" id="IPR011006">
    <property type="entry name" value="CheY-like_superfamily"/>
</dbReference>
<dbReference type="InterPro" id="IPR007492">
    <property type="entry name" value="LytTR_DNA-bd_dom"/>
</dbReference>
<dbReference type="GO" id="GO:0003677">
    <property type="term" value="F:DNA binding"/>
    <property type="evidence" value="ECO:0007669"/>
    <property type="project" value="InterPro"/>
</dbReference>
<keyword evidence="3" id="KW-1185">Reference proteome</keyword>
<dbReference type="STRING" id="1285928.SAMN04487894_101558"/>
<dbReference type="PROSITE" id="PS50930">
    <property type="entry name" value="HTH_LYTTR"/>
    <property type="match status" value="1"/>
</dbReference>
<evidence type="ECO:0000259" key="1">
    <source>
        <dbReference type="PROSITE" id="PS50930"/>
    </source>
</evidence>